<evidence type="ECO:0000313" key="2">
    <source>
        <dbReference type="Proteomes" id="UP000027590"/>
    </source>
</evidence>
<sequence length="41" mass="4558">MIEDQPCSCTAGQEGQSVSSARFRVWLVGLVCIREVAPFTW</sequence>
<dbReference type="AlphaFoldDB" id="A0A7U7G4G0"/>
<organism evidence="1 2">
    <name type="scientific">Parasaccharibacter apium</name>
    <dbReference type="NCBI Taxonomy" id="1510841"/>
    <lineage>
        <taxon>Bacteria</taxon>
        <taxon>Pseudomonadati</taxon>
        <taxon>Pseudomonadota</taxon>
        <taxon>Alphaproteobacteria</taxon>
        <taxon>Acetobacterales</taxon>
        <taxon>Acetobacteraceae</taxon>
        <taxon>Parasaccharibacter</taxon>
    </lineage>
</organism>
<comment type="caution">
    <text evidence="1">The sequence shown here is derived from an EMBL/GenBank/DDBJ whole genome shotgun (WGS) entry which is preliminary data.</text>
</comment>
<reference evidence="1 2" key="1">
    <citation type="journal article" date="2014" name="Genome Biol. Evol.">
        <title>Acetic acid bacteria genomes reveal functional traits for adaptation to life in insect guts.</title>
        <authorList>
            <person name="Chouaia B."/>
            <person name="Gaiarsa S."/>
            <person name="Crotti E."/>
            <person name="Comandatore F."/>
            <person name="Degli Esposti M."/>
            <person name="Ricci I."/>
            <person name="Alma A."/>
            <person name="Favia G."/>
            <person name="Bandi C."/>
            <person name="Daffonchio D."/>
        </authorList>
    </citation>
    <scope>NUCLEOTIDE SEQUENCE [LARGE SCALE GENOMIC DNA]</scope>
    <source>
        <strain evidence="2">AM169</strain>
    </source>
</reference>
<dbReference type="Proteomes" id="UP000027590">
    <property type="component" value="Unassembled WGS sequence"/>
</dbReference>
<reference evidence="1 2" key="2">
    <citation type="journal article" date="2014" name="PLoS ONE">
        <title>Evolution of mitochondria reconstructed from the energy metabolism of living bacteria.</title>
        <authorList>
            <person name="Degli Esposti M."/>
            <person name="Chouaia B."/>
            <person name="Comandatore F."/>
            <person name="Crotti E."/>
            <person name="Sassera D."/>
            <person name="Lievens P.M."/>
            <person name="Daffonchio D."/>
            <person name="Bandi C."/>
        </authorList>
    </citation>
    <scope>NUCLEOTIDE SEQUENCE [LARGE SCALE GENOMIC DNA]</scope>
    <source>
        <strain evidence="2">AM169</strain>
    </source>
</reference>
<gene>
    <name evidence="1" type="ORF">SACS_0201</name>
</gene>
<name>A0A7U7G4G0_9PROT</name>
<accession>A0A7U7G4G0</accession>
<proteinExistence type="predicted"/>
<dbReference type="EMBL" id="CBLY010000002">
    <property type="protein sequence ID" value="CDG32939.1"/>
    <property type="molecule type" value="Genomic_DNA"/>
</dbReference>
<evidence type="ECO:0000313" key="1">
    <source>
        <dbReference type="EMBL" id="CDG32939.1"/>
    </source>
</evidence>
<protein>
    <submittedName>
        <fullName evidence="1">Uncharacterized protein</fullName>
    </submittedName>
</protein>